<dbReference type="InterPro" id="IPR007688">
    <property type="entry name" value="Conjugal_tfr_TrbL/VirB6"/>
</dbReference>
<feature type="transmembrane region" description="Helical" evidence="7">
    <location>
        <begin position="261"/>
        <end position="284"/>
    </location>
</feature>
<sequence>MKPDIASIVDFWDRAVVGATDRLLEAFVREMGAAAIIALTAWCLVTGWRFLVGDNEQELKYLIRRGVAMALLVSLALSTPLLNQYVRDFFGVSLPGWLTRTLTSAGFAGENTASPADFGLTMPGNFGTDLDALWAHGWKRVAALWSKVSYYDLFGHASFIMVVAATGIQIMGCLVGYLVTSVLRGMLIGFAPVFLMLALFDRTRPFFDRWLGKIVSLILAGVMLVAVTQMSLQSELVMLDALVDPPMTSADTPGPLQSYRVLHFIAIVCCVGLLLMGYASLLAYQIGGSGMAPTIVPDLAGPTGRAAGTAARGAYALVAGTTNTIRNMMQHIHGGGRGGPSGRGPGSGPGPQGRPPRGSGGPGGAIARQATSVASPARPRPYGS</sequence>
<organism evidence="8 9">
    <name type="scientific">Paracraurococcus lichenis</name>
    <dbReference type="NCBI Taxonomy" id="3064888"/>
    <lineage>
        <taxon>Bacteria</taxon>
        <taxon>Pseudomonadati</taxon>
        <taxon>Pseudomonadota</taxon>
        <taxon>Alphaproteobacteria</taxon>
        <taxon>Acetobacterales</taxon>
        <taxon>Roseomonadaceae</taxon>
        <taxon>Paracraurococcus</taxon>
    </lineage>
</organism>
<dbReference type="Proteomes" id="UP001243009">
    <property type="component" value="Unassembled WGS sequence"/>
</dbReference>
<evidence type="ECO:0000256" key="5">
    <source>
        <dbReference type="ARBA" id="ARBA00023136"/>
    </source>
</evidence>
<evidence type="ECO:0000256" key="7">
    <source>
        <dbReference type="SAM" id="Phobius"/>
    </source>
</evidence>
<keyword evidence="3 7" id="KW-0812">Transmembrane</keyword>
<evidence type="ECO:0000256" key="1">
    <source>
        <dbReference type="ARBA" id="ARBA00004141"/>
    </source>
</evidence>
<feature type="transmembrane region" description="Helical" evidence="7">
    <location>
        <begin position="174"/>
        <end position="198"/>
    </location>
</feature>
<evidence type="ECO:0000256" key="4">
    <source>
        <dbReference type="ARBA" id="ARBA00022989"/>
    </source>
</evidence>
<comment type="caution">
    <text evidence="8">The sequence shown here is derived from an EMBL/GenBank/DDBJ whole genome shotgun (WGS) entry which is preliminary data.</text>
</comment>
<dbReference type="RefSeq" id="WP_305107205.1">
    <property type="nucleotide sequence ID" value="NZ_JAUTWS010000046.1"/>
</dbReference>
<dbReference type="Pfam" id="PF04610">
    <property type="entry name" value="TrbL"/>
    <property type="match status" value="1"/>
</dbReference>
<keyword evidence="4 7" id="KW-1133">Transmembrane helix</keyword>
<comment type="subcellular location">
    <subcellularLocation>
        <location evidence="1">Membrane</location>
        <topology evidence="1">Multi-pass membrane protein</topology>
    </subcellularLocation>
</comment>
<dbReference type="EMBL" id="JAUTWS010000046">
    <property type="protein sequence ID" value="MDO9712350.1"/>
    <property type="molecule type" value="Genomic_DNA"/>
</dbReference>
<evidence type="ECO:0000256" key="2">
    <source>
        <dbReference type="ARBA" id="ARBA00007802"/>
    </source>
</evidence>
<proteinExistence type="inferred from homology"/>
<gene>
    <name evidence="8" type="ORF">Q7A36_28670</name>
</gene>
<evidence type="ECO:0000313" key="8">
    <source>
        <dbReference type="EMBL" id="MDO9712350.1"/>
    </source>
</evidence>
<evidence type="ECO:0000256" key="3">
    <source>
        <dbReference type="ARBA" id="ARBA00022692"/>
    </source>
</evidence>
<evidence type="ECO:0000313" key="9">
    <source>
        <dbReference type="Proteomes" id="UP001243009"/>
    </source>
</evidence>
<feature type="compositionally biased region" description="Gly residues" evidence="6">
    <location>
        <begin position="333"/>
        <end position="351"/>
    </location>
</feature>
<keyword evidence="5 7" id="KW-0472">Membrane</keyword>
<feature type="transmembrane region" description="Helical" evidence="7">
    <location>
        <begin position="148"/>
        <end position="168"/>
    </location>
</feature>
<feature type="transmembrane region" description="Helical" evidence="7">
    <location>
        <begin position="210"/>
        <end position="232"/>
    </location>
</feature>
<evidence type="ECO:0000256" key="6">
    <source>
        <dbReference type="SAM" id="MobiDB-lite"/>
    </source>
</evidence>
<name>A0ABT9E8T7_9PROT</name>
<protein>
    <submittedName>
        <fullName evidence="8">Type IV secretion system protein</fullName>
    </submittedName>
</protein>
<feature type="region of interest" description="Disordered" evidence="6">
    <location>
        <begin position="330"/>
        <end position="384"/>
    </location>
</feature>
<accession>A0ABT9E8T7</accession>
<comment type="similarity">
    <text evidence="2">Belongs to the TrbL/VirB6 family.</text>
</comment>
<reference evidence="8 9" key="1">
    <citation type="submission" date="2023-08" db="EMBL/GenBank/DDBJ databases">
        <title>The draft genome sequence of Paracraurococcus sp. LOR1-02.</title>
        <authorList>
            <person name="Kingkaew E."/>
            <person name="Tanasupawat S."/>
        </authorList>
    </citation>
    <scope>NUCLEOTIDE SEQUENCE [LARGE SCALE GENOMIC DNA]</scope>
    <source>
        <strain evidence="8 9">LOR1-02</strain>
    </source>
</reference>
<feature type="transmembrane region" description="Helical" evidence="7">
    <location>
        <begin position="31"/>
        <end position="51"/>
    </location>
</feature>
<keyword evidence="9" id="KW-1185">Reference proteome</keyword>